<protein>
    <submittedName>
        <fullName evidence="2">DUF5685 family protein</fullName>
    </submittedName>
</protein>
<dbReference type="Pfam" id="PF18937">
    <property type="entry name" value="DUF5685"/>
    <property type="match status" value="1"/>
</dbReference>
<evidence type="ECO:0000313" key="1">
    <source>
        <dbReference type="EMBL" id="AYE33590.1"/>
    </source>
</evidence>
<keyword evidence="4" id="KW-1185">Reference proteome</keyword>
<dbReference type="EMBL" id="CP023671">
    <property type="protein sequence ID" value="AYE33590.1"/>
    <property type="molecule type" value="Genomic_DNA"/>
</dbReference>
<dbReference type="InterPro" id="IPR043740">
    <property type="entry name" value="DUF5685"/>
</dbReference>
<evidence type="ECO:0000313" key="2">
    <source>
        <dbReference type="EMBL" id="USS00149.1"/>
    </source>
</evidence>
<sequence>MFGYVTPLIDELKVRDFNLFKYYYCGLCLHIKERFGNIPRMTLNYDMTFLGVLLDSLSKDEPNFKIIKCISHPTQKRSIVINNHALSYAADINVSLFYYKLLDDIKDDNKFKSKLYATSLYLYTKKFDKSMSAINELIKNRLSQLSTFEKEKSFSSIDEISDPFSDIVGNILKNYPYSLFKDGKNLRDDLYNFGYSLGKWIYIIDALDDLKEDIKKNKFNPINQLYNKENLPFEKLHTILKPKIEFIILNCSYNCREYLKKLPIKRNKDILYNIIELGMIKKYITIVNNYGQN</sequence>
<accession>A0A9N7JKA0</accession>
<evidence type="ECO:0000313" key="3">
    <source>
        <dbReference type="Proteomes" id="UP000280586"/>
    </source>
</evidence>
<reference evidence="2" key="2">
    <citation type="submission" date="2022-06" db="EMBL/GenBank/DDBJ databases">
        <authorList>
            <person name="Holder M.E."/>
            <person name="Ajami N.J."/>
            <person name="Petrosino J.F."/>
        </authorList>
    </citation>
    <scope>NUCLEOTIDE SEQUENCE</scope>
    <source>
        <strain evidence="2">RMA 8861</strain>
    </source>
</reference>
<dbReference type="EMBL" id="CP099799">
    <property type="protein sequence ID" value="USS00149.1"/>
    <property type="molecule type" value="Genomic_DNA"/>
</dbReference>
<proteinExistence type="predicted"/>
<name>A0A9N7JKA0_CLOSE</name>
<dbReference type="RefSeq" id="WP_120140488.1">
    <property type="nucleotide sequence ID" value="NZ_CP023671.1"/>
</dbReference>
<dbReference type="AlphaFoldDB" id="A0A9N7JKA0"/>
<evidence type="ECO:0000313" key="4">
    <source>
        <dbReference type="Proteomes" id="UP001055437"/>
    </source>
</evidence>
<organism evidence="1 3">
    <name type="scientific">Clostridium septicum</name>
    <dbReference type="NCBI Taxonomy" id="1504"/>
    <lineage>
        <taxon>Bacteria</taxon>
        <taxon>Bacillati</taxon>
        <taxon>Bacillota</taxon>
        <taxon>Clostridia</taxon>
        <taxon>Eubacteriales</taxon>
        <taxon>Clostridiaceae</taxon>
        <taxon>Clostridium</taxon>
    </lineage>
</organism>
<reference evidence="1 3" key="1">
    <citation type="submission" date="2017-09" db="EMBL/GenBank/DDBJ databases">
        <authorList>
            <person name="Thomas P."/>
            <person name="Seyboldt C."/>
        </authorList>
    </citation>
    <scope>NUCLEOTIDE SEQUENCE [LARGE SCALE GENOMIC DNA]</scope>
    <source>
        <strain evidence="1 3">DSM 7534</strain>
    </source>
</reference>
<dbReference type="GeneID" id="303559740"/>
<dbReference type="KEGG" id="csep:CP523_03465"/>
<dbReference type="Proteomes" id="UP000280586">
    <property type="component" value="Chromosome"/>
</dbReference>
<gene>
    <name evidence="1" type="ORF">CP523_03465</name>
    <name evidence="2" type="ORF">NH397_11700</name>
</gene>
<dbReference type="Proteomes" id="UP001055437">
    <property type="component" value="Chromosome"/>
</dbReference>